<evidence type="ECO:0000256" key="2">
    <source>
        <dbReference type="SAM" id="SignalP"/>
    </source>
</evidence>
<dbReference type="RefSeq" id="WP_137090779.1">
    <property type="nucleotide sequence ID" value="NZ_CP028923.1"/>
</dbReference>
<dbReference type="PROSITE" id="PS51257">
    <property type="entry name" value="PROKAR_LIPOPROTEIN"/>
    <property type="match status" value="1"/>
</dbReference>
<reference evidence="3 4" key="1">
    <citation type="submission" date="2018-04" db="EMBL/GenBank/DDBJ databases">
        <title>Complete genome uncultured novel isolate.</title>
        <authorList>
            <person name="Merlino G."/>
        </authorList>
    </citation>
    <scope>NUCLEOTIDE SEQUENCE [LARGE SCALE GENOMIC DNA]</scope>
    <source>
        <strain evidence="4">R1DC9</strain>
    </source>
</reference>
<feature type="compositionally biased region" description="Acidic residues" evidence="1">
    <location>
        <begin position="36"/>
        <end position="58"/>
    </location>
</feature>
<keyword evidence="2" id="KW-0732">Signal</keyword>
<feature type="signal peptide" evidence="2">
    <location>
        <begin position="1"/>
        <end position="27"/>
    </location>
</feature>
<accession>A0A4D7JWL0</accession>
<feature type="region of interest" description="Disordered" evidence="1">
    <location>
        <begin position="29"/>
        <end position="95"/>
    </location>
</feature>
<feature type="chain" id="PRO_5020762989" evidence="2">
    <location>
        <begin position="28"/>
        <end position="95"/>
    </location>
</feature>
<dbReference type="Proteomes" id="UP000298616">
    <property type="component" value="Chromosome"/>
</dbReference>
<feature type="compositionally biased region" description="Basic and acidic residues" evidence="1">
    <location>
        <begin position="59"/>
        <end position="95"/>
    </location>
</feature>
<dbReference type="AlphaFoldDB" id="A0A4D7JWL0"/>
<sequence>MLKLIKDFKSLNLSVLALFFALTFTLASCGSGSTDSADEDEMEQMDEEMPMEEEEMPMEEEHMNDSTHEDHDHDAEHPEGEHPSSDEDGDEHPSN</sequence>
<dbReference type="KEGG" id="fpf:DCC35_10770"/>
<protein>
    <submittedName>
        <fullName evidence="3">Uncharacterized protein</fullName>
    </submittedName>
</protein>
<organism evidence="3 4">
    <name type="scientific">Mangrovivirga cuniculi</name>
    <dbReference type="NCBI Taxonomy" id="2715131"/>
    <lineage>
        <taxon>Bacteria</taxon>
        <taxon>Pseudomonadati</taxon>
        <taxon>Bacteroidota</taxon>
        <taxon>Cytophagia</taxon>
        <taxon>Cytophagales</taxon>
        <taxon>Mangrovivirgaceae</taxon>
        <taxon>Mangrovivirga</taxon>
    </lineage>
</organism>
<proteinExistence type="predicted"/>
<gene>
    <name evidence="3" type="ORF">DCC35_10770</name>
</gene>
<dbReference type="EMBL" id="CP028923">
    <property type="protein sequence ID" value="QCK15195.1"/>
    <property type="molecule type" value="Genomic_DNA"/>
</dbReference>
<evidence type="ECO:0000313" key="4">
    <source>
        <dbReference type="Proteomes" id="UP000298616"/>
    </source>
</evidence>
<keyword evidence="4" id="KW-1185">Reference proteome</keyword>
<name>A0A4D7JWL0_9BACT</name>
<evidence type="ECO:0000313" key="3">
    <source>
        <dbReference type="EMBL" id="QCK15195.1"/>
    </source>
</evidence>
<evidence type="ECO:0000256" key="1">
    <source>
        <dbReference type="SAM" id="MobiDB-lite"/>
    </source>
</evidence>